<dbReference type="Proteomes" id="UP000237684">
    <property type="component" value="Unassembled WGS sequence"/>
</dbReference>
<keyword evidence="9 10" id="KW-0411">Iron-sulfur</keyword>
<dbReference type="GO" id="GO:0046872">
    <property type="term" value="F:metal ion binding"/>
    <property type="evidence" value="ECO:0007669"/>
    <property type="project" value="UniProtKB-KW"/>
</dbReference>
<keyword evidence="5 10" id="KW-0662">Pyridine nucleotide biosynthesis</keyword>
<evidence type="ECO:0000256" key="3">
    <source>
        <dbReference type="ARBA" id="ARBA00022485"/>
    </source>
</evidence>
<dbReference type="NCBIfam" id="NF006883">
    <property type="entry name" value="PRK09375.2-4"/>
    <property type="match status" value="1"/>
</dbReference>
<dbReference type="NCBIfam" id="TIGR00550">
    <property type="entry name" value="nadA"/>
    <property type="match status" value="1"/>
</dbReference>
<comment type="similarity">
    <text evidence="10">Belongs to the quinolinate synthase family. Type 3 subfamily.</text>
</comment>
<evidence type="ECO:0000256" key="8">
    <source>
        <dbReference type="ARBA" id="ARBA00023004"/>
    </source>
</evidence>
<organism evidence="11 12">
    <name type="scientific">Abditibacterium utsteinense</name>
    <dbReference type="NCBI Taxonomy" id="1960156"/>
    <lineage>
        <taxon>Bacteria</taxon>
        <taxon>Pseudomonadati</taxon>
        <taxon>Abditibacteriota</taxon>
        <taxon>Abditibacteriia</taxon>
        <taxon>Abditibacteriales</taxon>
        <taxon>Abditibacteriaceae</taxon>
        <taxon>Abditibacterium</taxon>
    </lineage>
</organism>
<evidence type="ECO:0000313" key="11">
    <source>
        <dbReference type="EMBL" id="PQV64453.1"/>
    </source>
</evidence>
<evidence type="ECO:0000256" key="7">
    <source>
        <dbReference type="ARBA" id="ARBA00022723"/>
    </source>
</evidence>
<dbReference type="RefSeq" id="WP_238596546.1">
    <property type="nucleotide sequence ID" value="NZ_NIGF01000005.1"/>
</dbReference>
<dbReference type="EC" id="2.5.1.72" evidence="2 10"/>
<dbReference type="InterPro" id="IPR003473">
    <property type="entry name" value="NadA"/>
</dbReference>
<keyword evidence="6 10" id="KW-0808">Transferase</keyword>
<reference evidence="11 12" key="1">
    <citation type="journal article" date="2018" name="Syst. Appl. Microbiol.">
        <title>Abditibacterium utsteinense sp. nov., the first cultivated member of candidate phylum FBP, isolated from ice-free Antarctic soil samples.</title>
        <authorList>
            <person name="Tahon G."/>
            <person name="Tytgat B."/>
            <person name="Lebbe L."/>
            <person name="Carlier A."/>
            <person name="Willems A."/>
        </authorList>
    </citation>
    <scope>NUCLEOTIDE SEQUENCE [LARGE SCALE GENOMIC DNA]</scope>
    <source>
        <strain evidence="11 12">LMG 29911</strain>
    </source>
</reference>
<comment type="caution">
    <text evidence="11">The sequence shown here is derived from an EMBL/GenBank/DDBJ whole genome shotgun (WGS) entry which is preliminary data.</text>
</comment>
<feature type="binding site" evidence="10">
    <location>
        <position position="356"/>
    </location>
    <ligand>
        <name>[4Fe-4S] cluster</name>
        <dbReference type="ChEBI" id="CHEBI:49883"/>
    </ligand>
</feature>
<dbReference type="GO" id="GO:0051539">
    <property type="term" value="F:4 iron, 4 sulfur cluster binding"/>
    <property type="evidence" value="ECO:0007669"/>
    <property type="project" value="UniProtKB-KW"/>
</dbReference>
<feature type="binding site" evidence="10">
    <location>
        <begin position="292"/>
        <end position="294"/>
    </location>
    <ligand>
        <name>iminosuccinate</name>
        <dbReference type="ChEBI" id="CHEBI:77875"/>
    </ligand>
</feature>
<feature type="binding site" evidence="10">
    <location>
        <position position="189"/>
    </location>
    <ligand>
        <name>iminosuccinate</name>
        <dbReference type="ChEBI" id="CHEBI:77875"/>
    </ligand>
</feature>
<feature type="binding site" evidence="10">
    <location>
        <position position="266"/>
    </location>
    <ligand>
        <name>[4Fe-4S] cluster</name>
        <dbReference type="ChEBI" id="CHEBI:49883"/>
    </ligand>
</feature>
<sequence length="404" mass="44148">MATLQLQGALGATFNKIQQTEAGFTGHITMESGAALQVPLPERILKMSPDDIVSEITKARAILGDKLVILGHHYQREEVIRWADFRGDSFKLCKDAAARPEAEFLIFCGVHFMAESADILSAKHQKVILPDLHAGCSMADMADIDQVEEAWDSLLEACAGQKIIPITYMNSAANLKAFVGRNGGAVCTSSNAKKIMDWALLPVEQGGAGGEKLLFFPDQHLGRNTAVLEMGYGLDECAVWDPHQEMGGQTVETLRNSPILLWKGHCSVHGTFMPIHIDNIRKKYPGIHVVVHPECVYEVVVKADSYGSTEKIRNIIAAGKPGDVFAVGTEINLVSRLALEYPDRTVLSLNPNVCVCSTMYRVDGPHLLWVMENLIAGKVVNQIIVPEPVASEAKLALDRMLQIA</sequence>
<evidence type="ECO:0000256" key="9">
    <source>
        <dbReference type="ARBA" id="ARBA00023014"/>
    </source>
</evidence>
<evidence type="ECO:0000256" key="2">
    <source>
        <dbReference type="ARBA" id="ARBA00012669"/>
    </source>
</evidence>
<feature type="binding site" evidence="10">
    <location>
        <position position="89"/>
    </location>
    <ligand>
        <name>iminosuccinate</name>
        <dbReference type="ChEBI" id="CHEBI:77875"/>
    </ligand>
</feature>
<keyword evidence="7 10" id="KW-0479">Metal-binding</keyword>
<dbReference type="InterPro" id="IPR036094">
    <property type="entry name" value="NadA_sf"/>
</dbReference>
<evidence type="ECO:0000313" key="12">
    <source>
        <dbReference type="Proteomes" id="UP000237684"/>
    </source>
</evidence>
<feature type="binding site" evidence="10">
    <location>
        <position position="72"/>
    </location>
    <ligand>
        <name>iminosuccinate</name>
        <dbReference type="ChEBI" id="CHEBI:77875"/>
    </ligand>
</feature>
<dbReference type="Pfam" id="PF02445">
    <property type="entry name" value="NadA"/>
    <property type="match status" value="1"/>
</dbReference>
<keyword evidence="3 10" id="KW-0004">4Fe-4S</keyword>
<gene>
    <name evidence="10" type="primary">nadA</name>
    <name evidence="11" type="ORF">B1R32_105135</name>
</gene>
<evidence type="ECO:0000256" key="10">
    <source>
        <dbReference type="HAMAP-Rule" id="MF_00569"/>
    </source>
</evidence>
<proteinExistence type="inferred from homology"/>
<comment type="pathway">
    <text evidence="1 10">Cofactor biosynthesis; NAD(+) biosynthesis; quinolinate from iminoaspartate: step 1/1.</text>
</comment>
<dbReference type="InterPro" id="IPR023515">
    <property type="entry name" value="Quinolinate_synth_A_type3"/>
</dbReference>
<accession>A0A2S8SUG9</accession>
<feature type="binding site" evidence="10">
    <location>
        <position position="309"/>
    </location>
    <ligand>
        <name>iminosuccinate</name>
        <dbReference type="ChEBI" id="CHEBI:77875"/>
    </ligand>
</feature>
<dbReference type="AlphaFoldDB" id="A0A2S8SUG9"/>
<comment type="function">
    <text evidence="10">Catalyzes the condensation of iminoaspartate with dihydroxyacetone phosphate to form quinolinate.</text>
</comment>
<protein>
    <recommendedName>
        <fullName evidence="2 10">Quinolinate synthase</fullName>
        <ecNumber evidence="2 10">2.5.1.72</ecNumber>
    </recommendedName>
</protein>
<dbReference type="PANTHER" id="PTHR30573:SF0">
    <property type="entry name" value="QUINOLINATE SYNTHASE, CHLOROPLASTIC"/>
    <property type="match status" value="1"/>
</dbReference>
<dbReference type="UniPathway" id="UPA00253">
    <property type="reaction ID" value="UER00327"/>
</dbReference>
<feature type="binding site" evidence="10">
    <location>
        <begin position="168"/>
        <end position="170"/>
    </location>
    <ligand>
        <name>iminosuccinate</name>
        <dbReference type="ChEBI" id="CHEBI:77875"/>
    </ligand>
</feature>
<comment type="subcellular location">
    <subcellularLocation>
        <location evidence="10">Cytoplasm</location>
    </subcellularLocation>
</comment>
<name>A0A2S8SUG9_9BACT</name>
<dbReference type="GO" id="GO:0005829">
    <property type="term" value="C:cytosol"/>
    <property type="evidence" value="ECO:0007669"/>
    <property type="project" value="TreeGrafter"/>
</dbReference>
<keyword evidence="4 10" id="KW-0963">Cytoplasm</keyword>
<comment type="catalytic activity">
    <reaction evidence="10">
        <text>iminosuccinate + dihydroxyacetone phosphate = quinolinate + phosphate + 2 H2O + H(+)</text>
        <dbReference type="Rhea" id="RHEA:25888"/>
        <dbReference type="ChEBI" id="CHEBI:15377"/>
        <dbReference type="ChEBI" id="CHEBI:15378"/>
        <dbReference type="ChEBI" id="CHEBI:29959"/>
        <dbReference type="ChEBI" id="CHEBI:43474"/>
        <dbReference type="ChEBI" id="CHEBI:57642"/>
        <dbReference type="ChEBI" id="CHEBI:77875"/>
        <dbReference type="EC" id="2.5.1.72"/>
    </reaction>
</comment>
<feature type="binding site" evidence="10">
    <location>
        <position position="136"/>
    </location>
    <ligand>
        <name>[4Fe-4S] cluster</name>
        <dbReference type="ChEBI" id="CHEBI:49883"/>
    </ligand>
</feature>
<evidence type="ECO:0000256" key="4">
    <source>
        <dbReference type="ARBA" id="ARBA00022490"/>
    </source>
</evidence>
<dbReference type="SUPFAM" id="SSF142754">
    <property type="entry name" value="NadA-like"/>
    <property type="match status" value="1"/>
</dbReference>
<dbReference type="InParanoid" id="A0A2S8SUG9"/>
<dbReference type="Gene3D" id="3.40.50.10800">
    <property type="entry name" value="NadA-like"/>
    <property type="match status" value="3"/>
</dbReference>
<keyword evidence="12" id="KW-1185">Reference proteome</keyword>
<dbReference type="HAMAP" id="MF_00569">
    <property type="entry name" value="NadA_type3"/>
    <property type="match status" value="1"/>
</dbReference>
<dbReference type="GO" id="GO:0008987">
    <property type="term" value="F:quinolinate synthetase A activity"/>
    <property type="evidence" value="ECO:0007669"/>
    <property type="project" value="UniProtKB-UniRule"/>
</dbReference>
<evidence type="ECO:0000256" key="6">
    <source>
        <dbReference type="ARBA" id="ARBA00022679"/>
    </source>
</evidence>
<dbReference type="PANTHER" id="PTHR30573">
    <property type="entry name" value="QUINOLINATE SYNTHETASE A"/>
    <property type="match status" value="1"/>
</dbReference>
<keyword evidence="8 10" id="KW-0408">Iron</keyword>
<dbReference type="EMBL" id="NIGF01000005">
    <property type="protein sequence ID" value="PQV64453.1"/>
    <property type="molecule type" value="Genomic_DNA"/>
</dbReference>
<dbReference type="FunCoup" id="A0A2S8SUG9">
    <property type="interactions" value="300"/>
</dbReference>
<evidence type="ECO:0000256" key="5">
    <source>
        <dbReference type="ARBA" id="ARBA00022642"/>
    </source>
</evidence>
<evidence type="ECO:0000256" key="1">
    <source>
        <dbReference type="ARBA" id="ARBA00005065"/>
    </source>
</evidence>
<dbReference type="GO" id="GO:0034628">
    <property type="term" value="P:'de novo' NAD+ biosynthetic process from L-aspartate"/>
    <property type="evidence" value="ECO:0007669"/>
    <property type="project" value="TreeGrafter"/>
</dbReference>
<comment type="cofactor">
    <cofactor evidence="10">
        <name>[4Fe-4S] cluster</name>
        <dbReference type="ChEBI" id="CHEBI:49883"/>
    </cofactor>
    <text evidence="10">Binds 1 [4Fe-4S] cluster per subunit.</text>
</comment>